<keyword evidence="3" id="KW-0560">Oxidoreductase</keyword>
<keyword evidence="6" id="KW-1185">Reference proteome</keyword>
<evidence type="ECO:0000256" key="2">
    <source>
        <dbReference type="ARBA" id="ARBA00022857"/>
    </source>
</evidence>
<dbReference type="RefSeq" id="WP_187247327.1">
    <property type="nucleotide sequence ID" value="NZ_BAAAOK010000017.1"/>
</dbReference>
<dbReference type="SUPFAM" id="SSF53597">
    <property type="entry name" value="Dihydrofolate reductase-like"/>
    <property type="match status" value="1"/>
</dbReference>
<feature type="domain" description="Bacterial bifunctional deaminase-reductase C-terminal" evidence="4">
    <location>
        <begin position="24"/>
        <end position="206"/>
    </location>
</feature>
<organism evidence="5 6">
    <name type="scientific">Actinomadura alba</name>
    <dbReference type="NCBI Taxonomy" id="406431"/>
    <lineage>
        <taxon>Bacteria</taxon>
        <taxon>Bacillati</taxon>
        <taxon>Actinomycetota</taxon>
        <taxon>Actinomycetes</taxon>
        <taxon>Streptosporangiales</taxon>
        <taxon>Thermomonosporaceae</taxon>
        <taxon>Actinomadura</taxon>
    </lineage>
</organism>
<dbReference type="EMBL" id="JABVEC010000039">
    <property type="protein sequence ID" value="MBC6470281.1"/>
    <property type="molecule type" value="Genomic_DNA"/>
</dbReference>
<evidence type="ECO:0000259" key="4">
    <source>
        <dbReference type="Pfam" id="PF01872"/>
    </source>
</evidence>
<dbReference type="InterPro" id="IPR024072">
    <property type="entry name" value="DHFR-like_dom_sf"/>
</dbReference>
<evidence type="ECO:0000256" key="3">
    <source>
        <dbReference type="ARBA" id="ARBA00023002"/>
    </source>
</evidence>
<name>A0ABR7LZJ9_9ACTN</name>
<dbReference type="InterPro" id="IPR050765">
    <property type="entry name" value="Riboflavin_Biosynth_HTPR"/>
</dbReference>
<evidence type="ECO:0000256" key="1">
    <source>
        <dbReference type="ARBA" id="ARBA00005104"/>
    </source>
</evidence>
<comment type="caution">
    <text evidence="5">The sequence shown here is derived from an EMBL/GenBank/DDBJ whole genome shotgun (WGS) entry which is preliminary data.</text>
</comment>
<dbReference type="Gene3D" id="3.40.430.10">
    <property type="entry name" value="Dihydrofolate Reductase, subunit A"/>
    <property type="match status" value="1"/>
</dbReference>
<evidence type="ECO:0000313" key="5">
    <source>
        <dbReference type="EMBL" id="MBC6470281.1"/>
    </source>
</evidence>
<evidence type="ECO:0000313" key="6">
    <source>
        <dbReference type="Proteomes" id="UP000805614"/>
    </source>
</evidence>
<dbReference type="InterPro" id="IPR002734">
    <property type="entry name" value="RibDG_C"/>
</dbReference>
<sequence>MRRLLPEPATDIDPYDAYGDVTGPWLRIGMVMSADGSATDGEGWTDGLGGEADFRVFRTLRALADGILVGAATIRTGKIGPARLRPGLRERRGRPPAPIVVVSGSLSLDWTLPLFTAAESPTLVVTSAAALKSGEVPDAVRPHVLAAGDAEVDLGQAVRELRRLGLEHLVCEGGPVLATSLIEAGLADELCLNVAPALMGGGDRHTRLLGDLIEPAELEPTAVYLDDGVLFLRYGLT</sequence>
<protein>
    <submittedName>
        <fullName evidence="5">Dihydrofolate reductase family protein</fullName>
    </submittedName>
</protein>
<dbReference type="Pfam" id="PF01872">
    <property type="entry name" value="RibD_C"/>
    <property type="match status" value="1"/>
</dbReference>
<comment type="pathway">
    <text evidence="1">Cofactor biosynthesis; riboflavin biosynthesis.</text>
</comment>
<accession>A0ABR7LZJ9</accession>
<dbReference type="PANTHER" id="PTHR38011:SF7">
    <property type="entry name" value="2,5-DIAMINO-6-RIBOSYLAMINO-4(3H)-PYRIMIDINONE 5'-PHOSPHATE REDUCTASE"/>
    <property type="match status" value="1"/>
</dbReference>
<reference evidence="5 6" key="1">
    <citation type="submission" date="2020-06" db="EMBL/GenBank/DDBJ databases">
        <title>Actinomadura xiongansis sp. nov., isolated from soil of Baiyangdian.</title>
        <authorList>
            <person name="Zhang X."/>
        </authorList>
    </citation>
    <scope>NUCLEOTIDE SEQUENCE [LARGE SCALE GENOMIC DNA]</scope>
    <source>
        <strain evidence="5 6">HBUM206468</strain>
    </source>
</reference>
<dbReference type="Proteomes" id="UP000805614">
    <property type="component" value="Unassembled WGS sequence"/>
</dbReference>
<proteinExistence type="predicted"/>
<keyword evidence="2" id="KW-0521">NADP</keyword>
<gene>
    <name evidence="5" type="ORF">HKK74_33040</name>
</gene>
<dbReference type="PANTHER" id="PTHR38011">
    <property type="entry name" value="DIHYDROFOLATE REDUCTASE FAMILY PROTEIN (AFU_ORTHOLOGUE AFUA_8G06820)"/>
    <property type="match status" value="1"/>
</dbReference>